<dbReference type="AlphaFoldDB" id="A0AAV2CXC6"/>
<protein>
    <submittedName>
        <fullName evidence="1">Uncharacterized protein</fullName>
    </submittedName>
</protein>
<organism evidence="1 2">
    <name type="scientific">Linum trigynum</name>
    <dbReference type="NCBI Taxonomy" id="586398"/>
    <lineage>
        <taxon>Eukaryota</taxon>
        <taxon>Viridiplantae</taxon>
        <taxon>Streptophyta</taxon>
        <taxon>Embryophyta</taxon>
        <taxon>Tracheophyta</taxon>
        <taxon>Spermatophyta</taxon>
        <taxon>Magnoliopsida</taxon>
        <taxon>eudicotyledons</taxon>
        <taxon>Gunneridae</taxon>
        <taxon>Pentapetalae</taxon>
        <taxon>rosids</taxon>
        <taxon>fabids</taxon>
        <taxon>Malpighiales</taxon>
        <taxon>Linaceae</taxon>
        <taxon>Linum</taxon>
    </lineage>
</organism>
<dbReference type="EMBL" id="OZ034814">
    <property type="protein sequence ID" value="CAL1360756.1"/>
    <property type="molecule type" value="Genomic_DNA"/>
</dbReference>
<dbReference type="Proteomes" id="UP001497516">
    <property type="component" value="Chromosome 10"/>
</dbReference>
<name>A0AAV2CXC6_9ROSI</name>
<evidence type="ECO:0000313" key="1">
    <source>
        <dbReference type="EMBL" id="CAL1360756.1"/>
    </source>
</evidence>
<evidence type="ECO:0000313" key="2">
    <source>
        <dbReference type="Proteomes" id="UP001497516"/>
    </source>
</evidence>
<keyword evidence="2" id="KW-1185">Reference proteome</keyword>
<reference evidence="1 2" key="1">
    <citation type="submission" date="2024-04" db="EMBL/GenBank/DDBJ databases">
        <authorList>
            <person name="Fracassetti M."/>
        </authorList>
    </citation>
    <scope>NUCLEOTIDE SEQUENCE [LARGE SCALE GENOMIC DNA]</scope>
</reference>
<proteinExistence type="predicted"/>
<gene>
    <name evidence="1" type="ORF">LTRI10_LOCUS8172</name>
</gene>
<sequence>MRGKNLSSPSALRRLLASASSVSSPALRRFLRQKPRPGATLAFSGFHMTRDEAGAVDFGSVWAMGLVWPEEERASSLREEFERGELVEENEERERE</sequence>
<accession>A0AAV2CXC6</accession>